<proteinExistence type="inferred from homology"/>
<gene>
    <name evidence="6" type="ORF">BRE01_23380</name>
</gene>
<comment type="caution">
    <text evidence="6">The sequence shown here is derived from an EMBL/GenBank/DDBJ whole genome shotgun (WGS) entry which is preliminary data.</text>
</comment>
<sequence>MKRKKFRARIWYVALVCLLVLAVIGCSQSASPVAQGGTQPESGGEPKLGGTITIGLSAEPDTLDIHKTNMSASEVVTRLIGGALLSMDPETKEVKPYLAESYSISDDQKTWTFKIRSGITFHDGTSLTAASFKATYERAMAPETASPGAGPLLGVIESISAPDEKTLILQLKEPSAPLLSYLIQPNVTQPLSMAAIEQYGKEYGRNPVGVGPWKFESWKTGESITLVRNEAYKWAEPFAKVQGPPMPDKLVIKFIKDAQTTIAALESGSIDIASISAKEAKEYRSNGKFEVLEATKLGVNFIQMNLENEILQDLRVRQALNMALNKKAIIQADQQGEGESAFGPLPRKMFGYDPAVETYGYPFNVEEAKKLLEDAGWKTGAGGIREKDGKPLSLQLLTAMNSQGIPLIQSMLKDIGVEIKVQNAELGSVLDLSAKGQFDLNVLGYTDLDPDILYLFMHSSQIGGLNHSHIQNPQLDALLEKSRTVVDPVQRQQIFMEIQKIAVEQAYWIPYSEEKTFLAVNKRVHGVKLDAMYGIMLGESWMNQ</sequence>
<dbReference type="InterPro" id="IPR030678">
    <property type="entry name" value="Peptide/Ni-bd"/>
</dbReference>
<dbReference type="PIRSF" id="PIRSF002741">
    <property type="entry name" value="MppA"/>
    <property type="match status" value="1"/>
</dbReference>
<dbReference type="SUPFAM" id="SSF53850">
    <property type="entry name" value="Periplasmic binding protein-like II"/>
    <property type="match status" value="1"/>
</dbReference>
<feature type="chain" id="PRO_5046181510" evidence="4">
    <location>
        <begin position="30"/>
        <end position="544"/>
    </location>
</feature>
<reference evidence="6 7" key="1">
    <citation type="submission" date="2019-06" db="EMBL/GenBank/DDBJ databases">
        <title>Whole genome shotgun sequence of Brevibacillus reuszeri NBRC 15719.</title>
        <authorList>
            <person name="Hosoyama A."/>
            <person name="Uohara A."/>
            <person name="Ohji S."/>
            <person name="Ichikawa N."/>
        </authorList>
    </citation>
    <scope>NUCLEOTIDE SEQUENCE [LARGE SCALE GENOMIC DNA]</scope>
    <source>
        <strain evidence="6 7">NBRC 15719</strain>
    </source>
</reference>
<protein>
    <submittedName>
        <fullName evidence="6">Peptide ABC transporter substrate-binding protein</fullName>
    </submittedName>
</protein>
<accession>A0ABQ0TLA3</accession>
<organism evidence="6 7">
    <name type="scientific">Brevibacillus reuszeri</name>
    <dbReference type="NCBI Taxonomy" id="54915"/>
    <lineage>
        <taxon>Bacteria</taxon>
        <taxon>Bacillati</taxon>
        <taxon>Bacillota</taxon>
        <taxon>Bacilli</taxon>
        <taxon>Bacillales</taxon>
        <taxon>Paenibacillaceae</taxon>
        <taxon>Brevibacillus</taxon>
    </lineage>
</organism>
<evidence type="ECO:0000259" key="5">
    <source>
        <dbReference type="Pfam" id="PF00496"/>
    </source>
</evidence>
<dbReference type="EMBL" id="BJON01000009">
    <property type="protein sequence ID" value="GED68636.1"/>
    <property type="molecule type" value="Genomic_DNA"/>
</dbReference>
<evidence type="ECO:0000256" key="3">
    <source>
        <dbReference type="ARBA" id="ARBA00022729"/>
    </source>
</evidence>
<keyword evidence="7" id="KW-1185">Reference proteome</keyword>
<dbReference type="PANTHER" id="PTHR30290">
    <property type="entry name" value="PERIPLASMIC BINDING COMPONENT OF ABC TRANSPORTER"/>
    <property type="match status" value="1"/>
</dbReference>
<dbReference type="RefSeq" id="WP_049742037.1">
    <property type="nucleotide sequence ID" value="NZ_BJON01000009.1"/>
</dbReference>
<evidence type="ECO:0000256" key="4">
    <source>
        <dbReference type="SAM" id="SignalP"/>
    </source>
</evidence>
<evidence type="ECO:0000313" key="6">
    <source>
        <dbReference type="EMBL" id="GED68636.1"/>
    </source>
</evidence>
<evidence type="ECO:0000256" key="1">
    <source>
        <dbReference type="ARBA" id="ARBA00005695"/>
    </source>
</evidence>
<evidence type="ECO:0000313" key="7">
    <source>
        <dbReference type="Proteomes" id="UP000319578"/>
    </source>
</evidence>
<dbReference type="Proteomes" id="UP000319578">
    <property type="component" value="Unassembled WGS sequence"/>
</dbReference>
<evidence type="ECO:0000256" key="2">
    <source>
        <dbReference type="ARBA" id="ARBA00022448"/>
    </source>
</evidence>
<name>A0ABQ0TLA3_9BACL</name>
<dbReference type="Gene3D" id="3.90.76.10">
    <property type="entry name" value="Dipeptide-binding Protein, Domain 1"/>
    <property type="match status" value="1"/>
</dbReference>
<dbReference type="InterPro" id="IPR039424">
    <property type="entry name" value="SBP_5"/>
</dbReference>
<keyword evidence="2" id="KW-0813">Transport</keyword>
<feature type="domain" description="Solute-binding protein family 5" evidence="5">
    <location>
        <begin position="93"/>
        <end position="453"/>
    </location>
</feature>
<dbReference type="PANTHER" id="PTHR30290:SF9">
    <property type="entry name" value="OLIGOPEPTIDE-BINDING PROTEIN APPA"/>
    <property type="match status" value="1"/>
</dbReference>
<comment type="similarity">
    <text evidence="1">Belongs to the bacterial solute-binding protein 5 family.</text>
</comment>
<dbReference type="Pfam" id="PF00496">
    <property type="entry name" value="SBP_bac_5"/>
    <property type="match status" value="1"/>
</dbReference>
<dbReference type="PROSITE" id="PS51257">
    <property type="entry name" value="PROKAR_LIPOPROTEIN"/>
    <property type="match status" value="1"/>
</dbReference>
<dbReference type="CDD" id="cd08492">
    <property type="entry name" value="PBP2_NikA_DppA_OppA_like_15"/>
    <property type="match status" value="1"/>
</dbReference>
<keyword evidence="3 4" id="KW-0732">Signal</keyword>
<dbReference type="Gene3D" id="3.40.190.10">
    <property type="entry name" value="Periplasmic binding protein-like II"/>
    <property type="match status" value="1"/>
</dbReference>
<dbReference type="InterPro" id="IPR000914">
    <property type="entry name" value="SBP_5_dom"/>
</dbReference>
<feature type="signal peptide" evidence="4">
    <location>
        <begin position="1"/>
        <end position="29"/>
    </location>
</feature>
<dbReference type="Gene3D" id="3.10.105.10">
    <property type="entry name" value="Dipeptide-binding Protein, Domain 3"/>
    <property type="match status" value="1"/>
</dbReference>